<dbReference type="Proteomes" id="UP000182409">
    <property type="component" value="Unassembled WGS sequence"/>
</dbReference>
<evidence type="ECO:0000256" key="4">
    <source>
        <dbReference type="ARBA" id="ARBA00012982"/>
    </source>
</evidence>
<organism evidence="11 12">
    <name type="scientific">Terriglobus roseus</name>
    <dbReference type="NCBI Taxonomy" id="392734"/>
    <lineage>
        <taxon>Bacteria</taxon>
        <taxon>Pseudomonadati</taxon>
        <taxon>Acidobacteriota</taxon>
        <taxon>Terriglobia</taxon>
        <taxon>Terriglobales</taxon>
        <taxon>Acidobacteriaceae</taxon>
        <taxon>Terriglobus</taxon>
    </lineage>
</organism>
<evidence type="ECO:0000256" key="6">
    <source>
        <dbReference type="ARBA" id="ARBA00022723"/>
    </source>
</evidence>
<accession>A0A1H4JCJ5</accession>
<dbReference type="SUPFAM" id="SSF55620">
    <property type="entry name" value="Tetrahydrobiopterin biosynthesis enzymes-like"/>
    <property type="match status" value="1"/>
</dbReference>
<dbReference type="PANTHER" id="PTHR12589:SF7">
    <property type="entry name" value="6-PYRUVOYL TETRAHYDROBIOPTERIN SYNTHASE"/>
    <property type="match status" value="1"/>
</dbReference>
<comment type="similarity">
    <text evidence="3">Belongs to the PTPS family. QueD subfamily.</text>
</comment>
<reference evidence="11 12" key="1">
    <citation type="submission" date="2016-10" db="EMBL/GenBank/DDBJ databases">
        <authorList>
            <person name="de Groot N.N."/>
        </authorList>
    </citation>
    <scope>NUCLEOTIDE SEQUENCE [LARGE SCALE GENOMIC DNA]</scope>
    <source>
        <strain evidence="11 12">AB35.6</strain>
    </source>
</reference>
<evidence type="ECO:0000256" key="9">
    <source>
        <dbReference type="ARBA" id="ARBA00031449"/>
    </source>
</evidence>
<evidence type="ECO:0000256" key="3">
    <source>
        <dbReference type="ARBA" id="ARBA00008900"/>
    </source>
</evidence>
<keyword evidence="7" id="KW-0862">Zinc</keyword>
<dbReference type="EMBL" id="FNSD01000001">
    <property type="protein sequence ID" value="SEB43847.1"/>
    <property type="molecule type" value="Genomic_DNA"/>
</dbReference>
<gene>
    <name evidence="11" type="ORF">SAMN05443244_0516</name>
</gene>
<evidence type="ECO:0000256" key="5">
    <source>
        <dbReference type="ARBA" id="ARBA00018141"/>
    </source>
</evidence>
<dbReference type="GO" id="GO:0070497">
    <property type="term" value="F:6-carboxytetrahydropterin synthase activity"/>
    <property type="evidence" value="ECO:0007669"/>
    <property type="project" value="UniProtKB-EC"/>
</dbReference>
<protein>
    <recommendedName>
        <fullName evidence="5">6-carboxy-5,6,7,8-tetrahydropterin synthase</fullName>
        <ecNumber evidence="4">4.1.2.50</ecNumber>
    </recommendedName>
    <alternativeName>
        <fullName evidence="9">Queuosine biosynthesis protein QueD</fullName>
    </alternativeName>
</protein>
<keyword evidence="6" id="KW-0479">Metal-binding</keyword>
<dbReference type="FunFam" id="3.30.479.10:FF:000003">
    <property type="entry name" value="6-pyruvoyl tetrahydrobiopterin synthase"/>
    <property type="match status" value="1"/>
</dbReference>
<comment type="pathway">
    <text evidence="2">Purine metabolism; 7-cyano-7-deazaguanine biosynthesis.</text>
</comment>
<evidence type="ECO:0000313" key="11">
    <source>
        <dbReference type="EMBL" id="SEB43847.1"/>
    </source>
</evidence>
<dbReference type="EC" id="4.1.2.50" evidence="4"/>
<evidence type="ECO:0000256" key="7">
    <source>
        <dbReference type="ARBA" id="ARBA00022833"/>
    </source>
</evidence>
<dbReference type="PANTHER" id="PTHR12589">
    <property type="entry name" value="PYRUVOYL TETRAHYDROBIOPTERIN SYNTHASE"/>
    <property type="match status" value="1"/>
</dbReference>
<dbReference type="InterPro" id="IPR038418">
    <property type="entry name" value="6-PTP_synth/QueD_sf"/>
</dbReference>
<dbReference type="InterPro" id="IPR007115">
    <property type="entry name" value="6-PTP_synth/QueD"/>
</dbReference>
<dbReference type="Gene3D" id="3.30.479.10">
    <property type="entry name" value="6-pyruvoyl tetrahydropterin synthase/QueD"/>
    <property type="match status" value="1"/>
</dbReference>
<evidence type="ECO:0000256" key="1">
    <source>
        <dbReference type="ARBA" id="ARBA00001947"/>
    </source>
</evidence>
<evidence type="ECO:0000256" key="10">
    <source>
        <dbReference type="ARBA" id="ARBA00048807"/>
    </source>
</evidence>
<dbReference type="Pfam" id="PF01242">
    <property type="entry name" value="PTPS"/>
    <property type="match status" value="1"/>
</dbReference>
<proteinExistence type="inferred from homology"/>
<evidence type="ECO:0000256" key="8">
    <source>
        <dbReference type="ARBA" id="ARBA00023239"/>
    </source>
</evidence>
<dbReference type="UniPathway" id="UPA00391"/>
<evidence type="ECO:0000256" key="2">
    <source>
        <dbReference type="ARBA" id="ARBA00005061"/>
    </source>
</evidence>
<dbReference type="AlphaFoldDB" id="A0A1H4JCJ5"/>
<dbReference type="RefSeq" id="WP_074652207.1">
    <property type="nucleotide sequence ID" value="NZ_FNSD01000001.1"/>
</dbReference>
<comment type="catalytic activity">
    <reaction evidence="10">
        <text>7,8-dihydroneopterin 3'-triphosphate + H2O = 6-carboxy-5,6,7,8-tetrahydropterin + triphosphate + acetaldehyde + 2 H(+)</text>
        <dbReference type="Rhea" id="RHEA:27966"/>
        <dbReference type="ChEBI" id="CHEBI:15343"/>
        <dbReference type="ChEBI" id="CHEBI:15377"/>
        <dbReference type="ChEBI" id="CHEBI:15378"/>
        <dbReference type="ChEBI" id="CHEBI:18036"/>
        <dbReference type="ChEBI" id="CHEBI:58462"/>
        <dbReference type="ChEBI" id="CHEBI:61032"/>
        <dbReference type="EC" id="4.1.2.50"/>
    </reaction>
</comment>
<dbReference type="OrthoDB" id="9804698at2"/>
<evidence type="ECO:0000313" key="12">
    <source>
        <dbReference type="Proteomes" id="UP000182409"/>
    </source>
</evidence>
<sequence length="151" mass="17156">MIYLTRKAEFSSAHFYRNPAWSEEKNREVFGKCANTNGHGHNYTLEVTVGGEVDPVTGFVVDLKLLKDILEQEVVSVYDHRHLNHEVPEFANVVPTTENIAVAIWRRLDGKIPNAKLQRVRVYEMDDLFADFYGEGVNDLPADRVAPELVA</sequence>
<dbReference type="GO" id="GO:0046872">
    <property type="term" value="F:metal ion binding"/>
    <property type="evidence" value="ECO:0007669"/>
    <property type="project" value="UniProtKB-KW"/>
</dbReference>
<keyword evidence="8" id="KW-0456">Lyase</keyword>
<name>A0A1H4JCJ5_9BACT</name>
<comment type="cofactor">
    <cofactor evidence="1">
        <name>Zn(2+)</name>
        <dbReference type="ChEBI" id="CHEBI:29105"/>
    </cofactor>
</comment>